<evidence type="ECO:0000313" key="3">
    <source>
        <dbReference type="Proteomes" id="UP000027192"/>
    </source>
</evidence>
<organism evidence="2 3">
    <name type="scientific">Photobacterium galatheae</name>
    <dbReference type="NCBI Taxonomy" id="1654360"/>
    <lineage>
        <taxon>Bacteria</taxon>
        <taxon>Pseudomonadati</taxon>
        <taxon>Pseudomonadota</taxon>
        <taxon>Gammaproteobacteria</taxon>
        <taxon>Vibrionales</taxon>
        <taxon>Vibrionaceae</taxon>
        <taxon>Photobacterium</taxon>
    </lineage>
</organism>
<comment type="caution">
    <text evidence="2">The sequence shown here is derived from an EMBL/GenBank/DDBJ whole genome shotgun (WGS) entry which is preliminary data.</text>
</comment>
<dbReference type="STRING" id="1654360.EA58_06565"/>
<dbReference type="EMBL" id="JMIB01000009">
    <property type="protein sequence ID" value="KDM92377.1"/>
    <property type="molecule type" value="Genomic_DNA"/>
</dbReference>
<dbReference type="Proteomes" id="UP000027192">
    <property type="component" value="Unassembled WGS sequence"/>
</dbReference>
<proteinExistence type="predicted"/>
<feature type="chain" id="PRO_5001626047" evidence="1">
    <location>
        <begin position="18"/>
        <end position="110"/>
    </location>
</feature>
<protein>
    <submittedName>
        <fullName evidence="2">Uncharacterized protein</fullName>
    </submittedName>
</protein>
<name>A0A066RXF8_9GAMM</name>
<dbReference type="RefSeq" id="WP_036750415.1">
    <property type="nucleotide sequence ID" value="NZ_JAGSGC010000015.1"/>
</dbReference>
<dbReference type="PROSITE" id="PS51257">
    <property type="entry name" value="PROKAR_LIPOPROTEIN"/>
    <property type="match status" value="1"/>
</dbReference>
<reference evidence="2 3" key="1">
    <citation type="submission" date="2014-04" db="EMBL/GenBank/DDBJ databases">
        <title>Draft genome sequence of Photobacterium halotolerans S2753: a solonamide, ngercheumicin and holomycin producer.</title>
        <authorList>
            <person name="Machado H.R."/>
            <person name="Gram L."/>
        </authorList>
    </citation>
    <scope>NUCLEOTIDE SEQUENCE [LARGE SCALE GENOMIC DNA]</scope>
    <source>
        <strain evidence="2 3">S2753</strain>
    </source>
</reference>
<dbReference type="AlphaFoldDB" id="A0A066RXF8"/>
<keyword evidence="1" id="KW-0732">Signal</keyword>
<evidence type="ECO:0000313" key="2">
    <source>
        <dbReference type="EMBL" id="KDM92377.1"/>
    </source>
</evidence>
<feature type="signal peptide" evidence="1">
    <location>
        <begin position="1"/>
        <end position="17"/>
    </location>
</feature>
<accession>A0A066RXF8</accession>
<sequence>MKYMILMLFLFSSTTWAACSPNQCHGIGKDVLVSVYPSGTGHIYLEAPADKGKLNCQLVEGHYMTLKNTHPVFEAMYSTILTALSTQKKLTVRIVENSEGCEVMYVRMFT</sequence>
<evidence type="ECO:0000256" key="1">
    <source>
        <dbReference type="SAM" id="SignalP"/>
    </source>
</evidence>
<keyword evidence="3" id="KW-1185">Reference proteome</keyword>
<gene>
    <name evidence="2" type="ORF">EA58_06565</name>
</gene>